<dbReference type="EC" id="3.5.1.44" evidence="3"/>
<keyword evidence="5" id="KW-1185">Reference proteome</keyword>
<organism evidence="4 5">
    <name type="scientific">Nitrincola lacisaponensis</name>
    <dbReference type="NCBI Taxonomy" id="267850"/>
    <lineage>
        <taxon>Bacteria</taxon>
        <taxon>Pseudomonadati</taxon>
        <taxon>Pseudomonadota</taxon>
        <taxon>Gammaproteobacteria</taxon>
        <taxon>Oceanospirillales</taxon>
        <taxon>Oceanospirillaceae</taxon>
        <taxon>Nitrincola</taxon>
    </lineage>
</organism>
<comment type="catalytic activity">
    <reaction evidence="3">
        <text>L-glutaminyl-[protein] + H2O = L-glutamyl-[protein] + NH4(+)</text>
        <dbReference type="Rhea" id="RHEA:16441"/>
        <dbReference type="Rhea" id="RHEA-COMP:10207"/>
        <dbReference type="Rhea" id="RHEA-COMP:10208"/>
        <dbReference type="ChEBI" id="CHEBI:15377"/>
        <dbReference type="ChEBI" id="CHEBI:28938"/>
        <dbReference type="ChEBI" id="CHEBI:29973"/>
        <dbReference type="ChEBI" id="CHEBI:30011"/>
        <dbReference type="EC" id="3.5.1.44"/>
    </reaction>
</comment>
<dbReference type="GO" id="GO:0006935">
    <property type="term" value="P:chemotaxis"/>
    <property type="evidence" value="ECO:0007669"/>
    <property type="project" value="UniProtKB-UniRule"/>
</dbReference>
<gene>
    <name evidence="3" type="primary">cheD</name>
    <name evidence="4" type="ORF">ADINL_2247</name>
</gene>
<dbReference type="Proteomes" id="UP000027318">
    <property type="component" value="Unassembled WGS sequence"/>
</dbReference>
<dbReference type="Pfam" id="PF03975">
    <property type="entry name" value="CheD"/>
    <property type="match status" value="1"/>
</dbReference>
<dbReference type="Gene3D" id="3.30.1330.200">
    <property type="match status" value="1"/>
</dbReference>
<dbReference type="HAMAP" id="MF_01440">
    <property type="entry name" value="CheD"/>
    <property type="match status" value="1"/>
</dbReference>
<comment type="function">
    <text evidence="3">Probably deamidates glutamine residues to glutamate on methyl-accepting chemotaxis receptors (MCPs), playing an important role in chemotaxis.</text>
</comment>
<comment type="caution">
    <text evidence="4">The sequence shown here is derived from an EMBL/GenBank/DDBJ whole genome shotgun (WGS) entry which is preliminary data.</text>
</comment>
<dbReference type="GO" id="GO:0050568">
    <property type="term" value="F:protein-glutamine glutaminase activity"/>
    <property type="evidence" value="ECO:0007669"/>
    <property type="project" value="UniProtKB-UniRule"/>
</dbReference>
<proteinExistence type="inferred from homology"/>
<dbReference type="InterPro" id="IPR038592">
    <property type="entry name" value="CheD-like_sf"/>
</dbReference>
<sequence length="200" mass="22409">MSHSHEATNRYYDRYFDTHAVKVLPGQYFATSDDTMIVTVLGSCVSVCLRDRLTGVGGLNHFMLPHDSSAEAGSVVAASGRYGLYAMELLVNHLLKLGANRNRLEAKVFGGGQVLKNMNFINIGQRNVSFVLEHLKQEAIPVIGQDVLDIYPRKVYFFPQTGKVMLKKIHSLHNTTILDREKAYLHEIETRPVSGDVDLF</sequence>
<evidence type="ECO:0000256" key="3">
    <source>
        <dbReference type="HAMAP-Rule" id="MF_01440"/>
    </source>
</evidence>
<dbReference type="PATRIC" id="fig|267850.7.peg.2215"/>
<dbReference type="STRING" id="267850.ADINL_2247"/>
<accession>A0A063XY94</accession>
<dbReference type="AlphaFoldDB" id="A0A063XY94"/>
<evidence type="ECO:0000313" key="5">
    <source>
        <dbReference type="Proteomes" id="UP000027318"/>
    </source>
</evidence>
<dbReference type="PANTHER" id="PTHR35147:SF2">
    <property type="entry name" value="CHEMORECEPTOR GLUTAMINE DEAMIDASE CHED-RELATED"/>
    <property type="match status" value="1"/>
</dbReference>
<reference evidence="4 5" key="1">
    <citation type="journal article" date="2005" name="Int. J. Syst. Evol. Microbiol.">
        <title>Nitrincola lacisaponensis gen. nov., sp. nov., a novel alkaliphilic bacterium isolated from an alkaline, saline lake.</title>
        <authorList>
            <person name="Dimitriu P.A."/>
            <person name="Shukla S.K."/>
            <person name="Conradt J."/>
            <person name="Marquez M.C."/>
            <person name="Ventosa A."/>
            <person name="Maglia A."/>
            <person name="Peyton B.M."/>
            <person name="Pinkart H.C."/>
            <person name="Mormile M.R."/>
        </authorList>
    </citation>
    <scope>NUCLEOTIDE SEQUENCE [LARGE SCALE GENOMIC DNA]</scope>
    <source>
        <strain evidence="4 5">4CA</strain>
    </source>
</reference>
<dbReference type="RefSeq" id="WP_036547816.1">
    <property type="nucleotide sequence ID" value="NZ_JMSZ01000032.1"/>
</dbReference>
<keyword evidence="2 3" id="KW-0378">Hydrolase</keyword>
<dbReference type="SUPFAM" id="SSF64438">
    <property type="entry name" value="CNF1/YfiH-like putative cysteine hydrolases"/>
    <property type="match status" value="1"/>
</dbReference>
<evidence type="ECO:0000256" key="1">
    <source>
        <dbReference type="ARBA" id="ARBA00022500"/>
    </source>
</evidence>
<dbReference type="InterPro" id="IPR011324">
    <property type="entry name" value="Cytotoxic_necrot_fac-like_cat"/>
</dbReference>
<comment type="similarity">
    <text evidence="3">Belongs to the CheD family.</text>
</comment>
<dbReference type="PANTHER" id="PTHR35147">
    <property type="entry name" value="CHEMORECEPTOR GLUTAMINE DEAMIDASE CHED-RELATED"/>
    <property type="match status" value="1"/>
</dbReference>
<name>A0A063XY94_9GAMM</name>
<evidence type="ECO:0000313" key="4">
    <source>
        <dbReference type="EMBL" id="KDE39118.1"/>
    </source>
</evidence>
<evidence type="ECO:0000256" key="2">
    <source>
        <dbReference type="ARBA" id="ARBA00022801"/>
    </source>
</evidence>
<keyword evidence="1 3" id="KW-0145">Chemotaxis</keyword>
<protein>
    <recommendedName>
        <fullName evidence="3">Probable chemoreceptor glutamine deamidase CheD</fullName>
        <ecNumber evidence="3">3.5.1.44</ecNumber>
    </recommendedName>
</protein>
<dbReference type="OrthoDB" id="9807202at2"/>
<dbReference type="NCBIfam" id="NF010013">
    <property type="entry name" value="PRK13487.1"/>
    <property type="match status" value="1"/>
</dbReference>
<dbReference type="EMBL" id="JMSZ01000032">
    <property type="protein sequence ID" value="KDE39118.1"/>
    <property type="molecule type" value="Genomic_DNA"/>
</dbReference>
<dbReference type="CDD" id="cd16352">
    <property type="entry name" value="CheD"/>
    <property type="match status" value="1"/>
</dbReference>
<dbReference type="InterPro" id="IPR005659">
    <property type="entry name" value="Chemorcpt_Glu_NH3ase_CheD"/>
</dbReference>